<dbReference type="EMBL" id="DYWO01000470">
    <property type="protein sequence ID" value="HJF51201.1"/>
    <property type="molecule type" value="Genomic_DNA"/>
</dbReference>
<feature type="transmembrane region" description="Helical" evidence="1">
    <location>
        <begin position="20"/>
        <end position="39"/>
    </location>
</feature>
<feature type="transmembrane region" description="Helical" evidence="1">
    <location>
        <begin position="125"/>
        <end position="153"/>
    </location>
</feature>
<name>A0A921GRX4_9MICO</name>
<keyword evidence="1" id="KW-1133">Transmembrane helix</keyword>
<evidence type="ECO:0000256" key="1">
    <source>
        <dbReference type="SAM" id="Phobius"/>
    </source>
</evidence>
<comment type="caution">
    <text evidence="2">The sequence shown here is derived from an EMBL/GenBank/DDBJ whole genome shotgun (WGS) entry which is preliminary data.</text>
</comment>
<feature type="transmembrane region" description="Helical" evidence="1">
    <location>
        <begin position="51"/>
        <end position="71"/>
    </location>
</feature>
<proteinExistence type="predicted"/>
<reference evidence="2" key="2">
    <citation type="submission" date="2021-09" db="EMBL/GenBank/DDBJ databases">
        <authorList>
            <person name="Gilroy R."/>
        </authorList>
    </citation>
    <scope>NUCLEOTIDE SEQUENCE</scope>
    <source>
        <strain evidence="2">1647</strain>
    </source>
</reference>
<sequence length="182" mass="19719">MSDQNINIKLDRGGPENHAWTVLGTLLACGAVGMAAWAISNAGALDLAATGLFFFFMQLISMMLKAGLIVVPEKNRKDFGETRGLLKTAWREFQEFQGRSPIWRMALLALGFTVGYMIFRWGLSVALGIFSNVWIAGAASALIASFIVAPQLFTNLVSKMKTKSGLQVKTTTGTPDAERGDV</sequence>
<organism evidence="2 3">
    <name type="scientific">Brachybacterium paraconglomeratum</name>
    <dbReference type="NCBI Taxonomy" id="173362"/>
    <lineage>
        <taxon>Bacteria</taxon>
        <taxon>Bacillati</taxon>
        <taxon>Actinomycetota</taxon>
        <taxon>Actinomycetes</taxon>
        <taxon>Micrococcales</taxon>
        <taxon>Dermabacteraceae</taxon>
        <taxon>Brachybacterium</taxon>
    </lineage>
</organism>
<reference evidence="2" key="1">
    <citation type="journal article" date="2021" name="PeerJ">
        <title>Extensive microbial diversity within the chicken gut microbiome revealed by metagenomics and culture.</title>
        <authorList>
            <person name="Gilroy R."/>
            <person name="Ravi A."/>
            <person name="Getino M."/>
            <person name="Pursley I."/>
            <person name="Horton D.L."/>
            <person name="Alikhan N.F."/>
            <person name="Baker D."/>
            <person name="Gharbi K."/>
            <person name="Hall N."/>
            <person name="Watson M."/>
            <person name="Adriaenssens E.M."/>
            <person name="Foster-Nyarko E."/>
            <person name="Jarju S."/>
            <person name="Secka A."/>
            <person name="Antonio M."/>
            <person name="Oren A."/>
            <person name="Chaudhuri R.R."/>
            <person name="La Ragione R."/>
            <person name="Hildebrand F."/>
            <person name="Pallen M.J."/>
        </authorList>
    </citation>
    <scope>NUCLEOTIDE SEQUENCE</scope>
    <source>
        <strain evidence="2">1647</strain>
    </source>
</reference>
<evidence type="ECO:0000313" key="2">
    <source>
        <dbReference type="EMBL" id="HJF51201.1"/>
    </source>
</evidence>
<protein>
    <submittedName>
        <fullName evidence="2">Uncharacterized protein</fullName>
    </submittedName>
</protein>
<keyword evidence="1" id="KW-0472">Membrane</keyword>
<gene>
    <name evidence="2" type="ORF">K8W24_15675</name>
</gene>
<feature type="transmembrane region" description="Helical" evidence="1">
    <location>
        <begin position="101"/>
        <end position="119"/>
    </location>
</feature>
<dbReference type="Proteomes" id="UP000775129">
    <property type="component" value="Unassembled WGS sequence"/>
</dbReference>
<accession>A0A921GRX4</accession>
<keyword evidence="1" id="KW-0812">Transmembrane</keyword>
<dbReference type="AlphaFoldDB" id="A0A921GRX4"/>
<evidence type="ECO:0000313" key="3">
    <source>
        <dbReference type="Proteomes" id="UP000775129"/>
    </source>
</evidence>